<dbReference type="EMBL" id="BAABCA010000003">
    <property type="protein sequence ID" value="GAA4234720.1"/>
    <property type="molecule type" value="Genomic_DNA"/>
</dbReference>
<name>A0ABP8C719_9FLAO</name>
<proteinExistence type="predicted"/>
<reference evidence="2" key="1">
    <citation type="journal article" date="2019" name="Int. J. Syst. Evol. Microbiol.">
        <title>The Global Catalogue of Microorganisms (GCM) 10K type strain sequencing project: providing services to taxonomists for standard genome sequencing and annotation.</title>
        <authorList>
            <consortium name="The Broad Institute Genomics Platform"/>
            <consortium name="The Broad Institute Genome Sequencing Center for Infectious Disease"/>
            <person name="Wu L."/>
            <person name="Ma J."/>
        </authorList>
    </citation>
    <scope>NUCLEOTIDE SEQUENCE [LARGE SCALE GENOMIC DNA]</scope>
    <source>
        <strain evidence="2">JCM 17630</strain>
    </source>
</reference>
<gene>
    <name evidence="1" type="ORF">GCM10022291_14810</name>
</gene>
<dbReference type="RefSeq" id="WP_344787510.1">
    <property type="nucleotide sequence ID" value="NZ_BAABCA010000003.1"/>
</dbReference>
<dbReference type="Proteomes" id="UP001501496">
    <property type="component" value="Unassembled WGS sequence"/>
</dbReference>
<keyword evidence="2" id="KW-1185">Reference proteome</keyword>
<organism evidence="1 2">
    <name type="scientific">Postechiella marina</name>
    <dbReference type="NCBI Taxonomy" id="943941"/>
    <lineage>
        <taxon>Bacteria</taxon>
        <taxon>Pseudomonadati</taxon>
        <taxon>Bacteroidota</taxon>
        <taxon>Flavobacteriia</taxon>
        <taxon>Flavobacteriales</taxon>
        <taxon>Flavobacteriaceae</taxon>
        <taxon>Postechiella</taxon>
    </lineage>
</organism>
<evidence type="ECO:0000313" key="2">
    <source>
        <dbReference type="Proteomes" id="UP001501496"/>
    </source>
</evidence>
<evidence type="ECO:0000313" key="1">
    <source>
        <dbReference type="EMBL" id="GAA4234720.1"/>
    </source>
</evidence>
<protein>
    <submittedName>
        <fullName evidence="1">Uncharacterized protein</fullName>
    </submittedName>
</protein>
<accession>A0ABP8C719</accession>
<comment type="caution">
    <text evidence="1">The sequence shown here is derived from an EMBL/GenBank/DDBJ whole genome shotgun (WGS) entry which is preliminary data.</text>
</comment>
<sequence length="217" mass="24423">MTKTAYYKAFIAQTPEDILQSILKKDDDILIGISLNNGTYLEGVILDISIENTHQKTVCMLSQNEHVSFFNLHNITIVSIKQPQKMVVELSKGAISRPITANQELSILQLKRWLSNKKGLYGDQIKTLKVNHVSLNTLNNRLNIQDTFTALKTALDQVTKDDLGQEAWQEIETITLQQSDTISIKIEAKTLIISIAINKALPKTLANILEDRLLQIL</sequence>